<dbReference type="PROSITE" id="PS50166">
    <property type="entry name" value="IMPORTIN_B_NT"/>
    <property type="match status" value="1"/>
</dbReference>
<evidence type="ECO:0000256" key="3">
    <source>
        <dbReference type="ARBA" id="ARBA00009466"/>
    </source>
</evidence>
<dbReference type="Proteomes" id="UP000660262">
    <property type="component" value="Unassembled WGS sequence"/>
</dbReference>
<dbReference type="GO" id="GO:0005643">
    <property type="term" value="C:nuclear pore"/>
    <property type="evidence" value="ECO:0007669"/>
    <property type="project" value="TreeGrafter"/>
</dbReference>
<dbReference type="InterPro" id="IPR016024">
    <property type="entry name" value="ARM-type_fold"/>
</dbReference>
<dbReference type="GO" id="GO:0005737">
    <property type="term" value="C:cytoplasm"/>
    <property type="evidence" value="ECO:0007669"/>
    <property type="project" value="UniProtKB-SubCell"/>
</dbReference>
<evidence type="ECO:0000256" key="8">
    <source>
        <dbReference type="SAM" id="MobiDB-lite"/>
    </source>
</evidence>
<evidence type="ECO:0000256" key="2">
    <source>
        <dbReference type="ARBA" id="ARBA00004496"/>
    </source>
</evidence>
<dbReference type="InterPro" id="IPR001494">
    <property type="entry name" value="Importin-beta_N"/>
</dbReference>
<name>A0A830H7A7_9CHLO</name>
<keyword evidence="4" id="KW-0813">Transport</keyword>
<keyword evidence="7" id="KW-0539">Nucleus</keyword>
<keyword evidence="6" id="KW-0653">Protein transport</keyword>
<dbReference type="InterPro" id="IPR011989">
    <property type="entry name" value="ARM-like"/>
</dbReference>
<reference evidence="10" key="1">
    <citation type="submission" date="2020-10" db="EMBL/GenBank/DDBJ databases">
        <title>Unveiling of a novel bifunctional photoreceptor, Dualchrome1, isolated from a cosmopolitan green alga.</title>
        <authorList>
            <person name="Suzuki S."/>
            <person name="Kawachi M."/>
        </authorList>
    </citation>
    <scope>NUCLEOTIDE SEQUENCE</scope>
    <source>
        <strain evidence="10">NIES 2893</strain>
    </source>
</reference>
<dbReference type="EMBL" id="BNJQ01000002">
    <property type="protein sequence ID" value="GHP01930.1"/>
    <property type="molecule type" value="Genomic_DNA"/>
</dbReference>
<dbReference type="SUPFAM" id="SSF48371">
    <property type="entry name" value="ARM repeat"/>
    <property type="match status" value="1"/>
</dbReference>
<dbReference type="PANTHER" id="PTHR12596:SF2">
    <property type="entry name" value="EXPORTIN-7 ISOFORM X1"/>
    <property type="match status" value="1"/>
</dbReference>
<feature type="compositionally biased region" description="Pro residues" evidence="8">
    <location>
        <begin position="223"/>
        <end position="234"/>
    </location>
</feature>
<organism evidence="10 11">
    <name type="scientific">Pycnococcus provasolii</name>
    <dbReference type="NCBI Taxonomy" id="41880"/>
    <lineage>
        <taxon>Eukaryota</taxon>
        <taxon>Viridiplantae</taxon>
        <taxon>Chlorophyta</taxon>
        <taxon>Pseudoscourfieldiophyceae</taxon>
        <taxon>Pseudoscourfieldiales</taxon>
        <taxon>Pycnococcaceae</taxon>
        <taxon>Pycnococcus</taxon>
    </lineage>
</organism>
<evidence type="ECO:0000259" key="9">
    <source>
        <dbReference type="PROSITE" id="PS50166"/>
    </source>
</evidence>
<evidence type="ECO:0000256" key="6">
    <source>
        <dbReference type="ARBA" id="ARBA00022927"/>
    </source>
</evidence>
<feature type="region of interest" description="Disordered" evidence="8">
    <location>
        <begin position="947"/>
        <end position="969"/>
    </location>
</feature>
<gene>
    <name evidence="10" type="ORF">PPROV_000068700</name>
</gene>
<dbReference type="GO" id="GO:0031267">
    <property type="term" value="F:small GTPase binding"/>
    <property type="evidence" value="ECO:0007669"/>
    <property type="project" value="InterPro"/>
</dbReference>
<dbReference type="GO" id="GO:0006611">
    <property type="term" value="P:protein export from nucleus"/>
    <property type="evidence" value="ECO:0007669"/>
    <property type="project" value="TreeGrafter"/>
</dbReference>
<dbReference type="Pfam" id="PF25795">
    <property type="entry name" value="TPR_XPO7"/>
    <property type="match status" value="1"/>
</dbReference>
<dbReference type="AlphaFoldDB" id="A0A830H7A7"/>
<sequence length="1272" mass="139541">MALTKEQLPQLERMCEALYTSSNADERKQAEHMLKVFSTNPEYATQCQMILQNSTSPYAQLLASSSLVRLVTDHFLPANVKTDIRGYVTNYLASHGASLMPFVVTSLVQLLCRVVKLGWFENEGHRECPQDVRKFLEQESPVHVYLGLRILCQLVAEMNTPCPGRSLTQHRKTAVSFRDTALCDIFTWAISCLASVTGAALPSAIASANASASENGGTGGRPSTPPGGVSPPSPAGNAAHAPRPNQPPLRPQARSQDEKEKMLDQTLNLALKCLSYDFVGTCLDESSEDLGTIQVPTSWRPYLEDPQTMVLFIDTYAATQPPLSNCALECLVRIASVRRSLFSGEAERTKFLSRLLMGTRDILRNQTGLAEHENYHEFCRLLGRLKTNYQLSELVGLDSYAEWISRVHEFTISSLVGWRWAQGSIFYLLGLWSRLVSSAPYLKSTSPSLLENYVPLIYQAYVTSRVESVQAVYDGSVGEDEDLLEIEDSLSDQMEALPYLCRFKYEQSAEFLCSMMDPTMAEYFNAVESLKKTMEASASGISTPPAGLLDANALKAIDLLEGRLTWFVHIISAVVRGRLSSGGSSATAEMQETVDGDLSARCFRILNLVDSTTPDHGEAAAAAAAAAAIGSPQAASAAATASAAAAAAERAASGPYSRVYNKSRQRLELALLSFFQSFRKVYIGESAMHSSRVYMRLNERLGLHDHLVVLGVMVRKVYFNLRVYRTHAEIIDQTLKLFQDLASGYMSGKQLHRLDAVHYVLCSHTESSFPFLRERGNLRSRTTFYHTLGRLLFMDDATSRFRAFVLPIHNTLCELASVPDVTLRDTTECRRRMIGLSRDLRGLAQATSSRKTYTMVYEWLYPKHTQLFLRALSIWTADTDLAHPILKLFNELALNKTQRITFDASSPGGILLFREISKVVCLYGEYVCQEAVVNAAAQAASAQANAGADIPPAPGTPEPGGGPSGGGGSSRGDVYTLRYKGIWISLMMLTRCLGGGYVNFGVFDLYGDPSLNDAVRWALRMCLSIPVGDLHGYKKLSRAHYSLLEQLCHSHPSSIINTDVETFSHLFRSLEMGLRSLEVSISSQCASALDSLAAFCFNANSSMVQSQQAAAAAAQQAAAIAQANAGSAEAAAAAAAAAAVAANGSLGIGMPSARDAEAAQLMAKHLRMNPQLVHDALKALYEIVLFEECSNQWSLSRPMLSLALLDVEAFERVQHELVSQGQGTANNPERAQRLRTCFTRLMHDVSPSLEPKNRDRFTQNLTVVRLDFQSRT</sequence>
<protein>
    <recommendedName>
        <fullName evidence="9">Importin N-terminal domain-containing protein</fullName>
    </recommendedName>
</protein>
<feature type="region of interest" description="Disordered" evidence="8">
    <location>
        <begin position="210"/>
        <end position="261"/>
    </location>
</feature>
<evidence type="ECO:0000313" key="10">
    <source>
        <dbReference type="EMBL" id="GHP01930.1"/>
    </source>
</evidence>
<dbReference type="SMART" id="SM00913">
    <property type="entry name" value="IBN_N"/>
    <property type="match status" value="1"/>
</dbReference>
<proteinExistence type="inferred from homology"/>
<comment type="caution">
    <text evidence="10">The sequence shown here is derived from an EMBL/GenBank/DDBJ whole genome shotgun (WGS) entry which is preliminary data.</text>
</comment>
<evidence type="ECO:0000256" key="7">
    <source>
        <dbReference type="ARBA" id="ARBA00023242"/>
    </source>
</evidence>
<dbReference type="Gene3D" id="1.25.10.10">
    <property type="entry name" value="Leucine-rich Repeat Variant"/>
    <property type="match status" value="1"/>
</dbReference>
<dbReference type="Pfam" id="PF03810">
    <property type="entry name" value="IBN_N"/>
    <property type="match status" value="1"/>
</dbReference>
<feature type="compositionally biased region" description="Gly residues" evidence="8">
    <location>
        <begin position="958"/>
        <end position="969"/>
    </location>
</feature>
<keyword evidence="11" id="KW-1185">Reference proteome</keyword>
<evidence type="ECO:0000313" key="11">
    <source>
        <dbReference type="Proteomes" id="UP000660262"/>
    </source>
</evidence>
<dbReference type="PANTHER" id="PTHR12596">
    <property type="entry name" value="EXPORTIN 4,7-RELATED"/>
    <property type="match status" value="1"/>
</dbReference>
<keyword evidence="5" id="KW-0963">Cytoplasm</keyword>
<evidence type="ECO:0000256" key="5">
    <source>
        <dbReference type="ARBA" id="ARBA00022490"/>
    </source>
</evidence>
<feature type="domain" description="Importin N-terminal" evidence="9">
    <location>
        <begin position="30"/>
        <end position="94"/>
    </location>
</feature>
<comment type="similarity">
    <text evidence="3">Belongs to the exportin family.</text>
</comment>
<comment type="subcellular location">
    <subcellularLocation>
        <location evidence="2">Cytoplasm</location>
    </subcellularLocation>
    <subcellularLocation>
        <location evidence="1">Nucleus</location>
    </subcellularLocation>
</comment>
<dbReference type="GO" id="GO:0005049">
    <property type="term" value="F:nuclear export signal receptor activity"/>
    <property type="evidence" value="ECO:0007669"/>
    <property type="project" value="InterPro"/>
</dbReference>
<dbReference type="OrthoDB" id="244158at2759"/>
<dbReference type="InterPro" id="IPR057947">
    <property type="entry name" value="TPR_XPO7/RBP17"/>
</dbReference>
<evidence type="ECO:0000256" key="4">
    <source>
        <dbReference type="ARBA" id="ARBA00022448"/>
    </source>
</evidence>
<evidence type="ECO:0000256" key="1">
    <source>
        <dbReference type="ARBA" id="ARBA00004123"/>
    </source>
</evidence>
<dbReference type="InterPro" id="IPR044189">
    <property type="entry name" value="XPO4/7-like"/>
</dbReference>
<accession>A0A830H7A7</accession>